<keyword evidence="2" id="KW-0238">DNA-binding</keyword>
<dbReference type="SUPFAM" id="SSF46689">
    <property type="entry name" value="Homeodomain-like"/>
    <property type="match status" value="2"/>
</dbReference>
<evidence type="ECO:0000256" key="3">
    <source>
        <dbReference type="ARBA" id="ARBA00023163"/>
    </source>
</evidence>
<organism evidence="5 6">
    <name type="scientific">Membranihabitans marinus</name>
    <dbReference type="NCBI Taxonomy" id="1227546"/>
    <lineage>
        <taxon>Bacteria</taxon>
        <taxon>Pseudomonadati</taxon>
        <taxon>Bacteroidota</taxon>
        <taxon>Saprospiria</taxon>
        <taxon>Saprospirales</taxon>
        <taxon>Saprospiraceae</taxon>
        <taxon>Membranihabitans</taxon>
    </lineage>
</organism>
<dbReference type="InterPro" id="IPR018060">
    <property type="entry name" value="HTH_AraC"/>
</dbReference>
<protein>
    <submittedName>
        <fullName evidence="5">AraC family transcriptional regulator</fullName>
    </submittedName>
</protein>
<dbReference type="RefSeq" id="WP_222578587.1">
    <property type="nucleotide sequence ID" value="NZ_JAHVHU010000003.1"/>
</dbReference>
<evidence type="ECO:0000256" key="2">
    <source>
        <dbReference type="ARBA" id="ARBA00023125"/>
    </source>
</evidence>
<dbReference type="SMART" id="SM00342">
    <property type="entry name" value="HTH_ARAC"/>
    <property type="match status" value="1"/>
</dbReference>
<dbReference type="PROSITE" id="PS00041">
    <property type="entry name" value="HTH_ARAC_FAMILY_1"/>
    <property type="match status" value="1"/>
</dbReference>
<reference evidence="5" key="1">
    <citation type="submission" date="2021-06" db="EMBL/GenBank/DDBJ databases">
        <title>44 bacteria genomes isolated from Dapeng, Shenzhen.</title>
        <authorList>
            <person name="Zheng W."/>
            <person name="Yu S."/>
            <person name="Huang Y."/>
        </authorList>
    </citation>
    <scope>NUCLEOTIDE SEQUENCE</scope>
    <source>
        <strain evidence="5">DP5N28-2</strain>
    </source>
</reference>
<dbReference type="GO" id="GO:0043565">
    <property type="term" value="F:sequence-specific DNA binding"/>
    <property type="evidence" value="ECO:0007669"/>
    <property type="project" value="InterPro"/>
</dbReference>
<evidence type="ECO:0000313" key="5">
    <source>
        <dbReference type="EMBL" id="MBY5957063.1"/>
    </source>
</evidence>
<dbReference type="GO" id="GO:0003700">
    <property type="term" value="F:DNA-binding transcription factor activity"/>
    <property type="evidence" value="ECO:0007669"/>
    <property type="project" value="InterPro"/>
</dbReference>
<dbReference type="Pfam" id="PF12833">
    <property type="entry name" value="HTH_18"/>
    <property type="match status" value="1"/>
</dbReference>
<name>A0A953HSF9_9BACT</name>
<dbReference type="InterPro" id="IPR018062">
    <property type="entry name" value="HTH_AraC-typ_CS"/>
</dbReference>
<dbReference type="InterPro" id="IPR020449">
    <property type="entry name" value="Tscrpt_reg_AraC-type_HTH"/>
</dbReference>
<feature type="domain" description="HTH araC/xylS-type" evidence="4">
    <location>
        <begin position="20"/>
        <end position="117"/>
    </location>
</feature>
<keyword evidence="1" id="KW-0805">Transcription regulation</keyword>
<comment type="caution">
    <text evidence="5">The sequence shown here is derived from an EMBL/GenBank/DDBJ whole genome shotgun (WGS) entry which is preliminary data.</text>
</comment>
<keyword evidence="6" id="KW-1185">Reference proteome</keyword>
<dbReference type="PANTHER" id="PTHR43280">
    <property type="entry name" value="ARAC-FAMILY TRANSCRIPTIONAL REGULATOR"/>
    <property type="match status" value="1"/>
</dbReference>
<dbReference type="InterPro" id="IPR009057">
    <property type="entry name" value="Homeodomain-like_sf"/>
</dbReference>
<proteinExistence type="predicted"/>
<dbReference type="AlphaFoldDB" id="A0A953HSF9"/>
<dbReference type="Gene3D" id="1.10.10.60">
    <property type="entry name" value="Homeodomain-like"/>
    <property type="match status" value="2"/>
</dbReference>
<dbReference type="Proteomes" id="UP000753961">
    <property type="component" value="Unassembled WGS sequence"/>
</dbReference>
<evidence type="ECO:0000256" key="1">
    <source>
        <dbReference type="ARBA" id="ARBA00023015"/>
    </source>
</evidence>
<accession>A0A953HSF9</accession>
<sequence length="145" mass="16993">MEQVLKNKDYPKAYLYRRIVQSKLFIDKNYMKNIDVSNISDEANFSKFHFIRLFKQAFNKTPHQYLTFVRIEKAKALLQSNKSITDTCFLVGFESVSSFSGLFKKHVGITPSDFLKQCKKRKENVKRAPLSFIPGCFITNYGWDK</sequence>
<dbReference type="EMBL" id="JAHVHU010000003">
    <property type="protein sequence ID" value="MBY5957063.1"/>
    <property type="molecule type" value="Genomic_DNA"/>
</dbReference>
<gene>
    <name evidence="5" type="ORF">KUV50_02875</name>
</gene>
<dbReference type="PRINTS" id="PR00032">
    <property type="entry name" value="HTHARAC"/>
</dbReference>
<evidence type="ECO:0000313" key="6">
    <source>
        <dbReference type="Proteomes" id="UP000753961"/>
    </source>
</evidence>
<dbReference type="PANTHER" id="PTHR43280:SF28">
    <property type="entry name" value="HTH-TYPE TRANSCRIPTIONAL ACTIVATOR RHAS"/>
    <property type="match status" value="1"/>
</dbReference>
<keyword evidence="3" id="KW-0804">Transcription</keyword>
<dbReference type="PROSITE" id="PS01124">
    <property type="entry name" value="HTH_ARAC_FAMILY_2"/>
    <property type="match status" value="1"/>
</dbReference>
<evidence type="ECO:0000259" key="4">
    <source>
        <dbReference type="PROSITE" id="PS01124"/>
    </source>
</evidence>